<proteinExistence type="predicted"/>
<keyword evidence="1" id="KW-0472">Membrane</keyword>
<dbReference type="AlphaFoldDB" id="A0A1G9QNP7"/>
<feature type="transmembrane region" description="Helical" evidence="1">
    <location>
        <begin position="100"/>
        <end position="121"/>
    </location>
</feature>
<dbReference type="STRING" id="1121325.SAMN04515677_105299"/>
<protein>
    <recommendedName>
        <fullName evidence="4">EpsG family protein</fullName>
    </recommendedName>
</protein>
<keyword evidence="3" id="KW-1185">Reference proteome</keyword>
<feature type="transmembrane region" description="Helical" evidence="1">
    <location>
        <begin position="182"/>
        <end position="204"/>
    </location>
</feature>
<feature type="transmembrane region" description="Helical" evidence="1">
    <location>
        <begin position="133"/>
        <end position="151"/>
    </location>
</feature>
<keyword evidence="1" id="KW-1133">Transmembrane helix</keyword>
<sequence>MKDVVKRHKDSIILFSLVVILYSAIASIFLKNTTIFYDTYGTYNVLLDTDTGVLFNWNTFAISQDNSKHILFSSIVSLLAYPIYSISDGLSKAGHIDYKYAYGIGLTILQIVVSATSITLIHSCIKTLNIKKTTSLIIITIMIVSFPQVFMSLNIERFIYAQLSLVFFLFLLFKLKNKESYLIDIAAIPLLGVTLTNVYLYFINLILEFKLNLKKILSHTGIFVLASYIAIIATKSYNSIFEVSGVVQSDTQFILVAPIIEKFKMVILRLIYPVFYFPGYEISYNKMNQNGDVNKIFLVLIILALVLAIIGGVKNFKEKTAKICLGILLSNFMLHGIIGYNLMSANIMAIHFTFSIIVLLAYFAKGLNEKQNKIFNIFLGIVILTILISNMQGFGEILKLGMSVYPK</sequence>
<dbReference type="Pfam" id="PF19558">
    <property type="entry name" value="DUF6080"/>
    <property type="match status" value="1"/>
</dbReference>
<feature type="transmembrane region" description="Helical" evidence="1">
    <location>
        <begin position="253"/>
        <end position="276"/>
    </location>
</feature>
<feature type="transmembrane region" description="Helical" evidence="1">
    <location>
        <begin position="375"/>
        <end position="395"/>
    </location>
</feature>
<evidence type="ECO:0000313" key="2">
    <source>
        <dbReference type="EMBL" id="SDM12593.1"/>
    </source>
</evidence>
<organism evidence="2 3">
    <name type="scientific">Romboutsia lituseburensis DSM 797</name>
    <dbReference type="NCBI Taxonomy" id="1121325"/>
    <lineage>
        <taxon>Bacteria</taxon>
        <taxon>Bacillati</taxon>
        <taxon>Bacillota</taxon>
        <taxon>Clostridia</taxon>
        <taxon>Peptostreptococcales</taxon>
        <taxon>Peptostreptococcaceae</taxon>
        <taxon>Romboutsia</taxon>
    </lineage>
</organism>
<feature type="transmembrane region" description="Helical" evidence="1">
    <location>
        <begin position="157"/>
        <end position="175"/>
    </location>
</feature>
<dbReference type="RefSeq" id="WP_092726396.1">
    <property type="nucleotide sequence ID" value="NZ_FNGW01000005.1"/>
</dbReference>
<gene>
    <name evidence="2" type="ORF">SAMN04515677_105299</name>
</gene>
<dbReference type="EMBL" id="FNGW01000005">
    <property type="protein sequence ID" value="SDM12593.1"/>
    <property type="molecule type" value="Genomic_DNA"/>
</dbReference>
<name>A0A1G9QNP7_9FIRM</name>
<feature type="transmembrane region" description="Helical" evidence="1">
    <location>
        <begin position="320"/>
        <end position="338"/>
    </location>
</feature>
<evidence type="ECO:0000313" key="3">
    <source>
        <dbReference type="Proteomes" id="UP000199068"/>
    </source>
</evidence>
<evidence type="ECO:0000256" key="1">
    <source>
        <dbReference type="SAM" id="Phobius"/>
    </source>
</evidence>
<feature type="transmembrane region" description="Helical" evidence="1">
    <location>
        <begin position="344"/>
        <end position="363"/>
    </location>
</feature>
<feature type="transmembrane region" description="Helical" evidence="1">
    <location>
        <begin position="12"/>
        <end position="30"/>
    </location>
</feature>
<dbReference type="InterPro" id="IPR045726">
    <property type="entry name" value="DUF6080"/>
</dbReference>
<feature type="transmembrane region" description="Helical" evidence="1">
    <location>
        <begin position="216"/>
        <end position="233"/>
    </location>
</feature>
<reference evidence="2 3" key="1">
    <citation type="submission" date="2016-10" db="EMBL/GenBank/DDBJ databases">
        <authorList>
            <person name="de Groot N.N."/>
        </authorList>
    </citation>
    <scope>NUCLEOTIDE SEQUENCE [LARGE SCALE GENOMIC DNA]</scope>
    <source>
        <strain evidence="2 3">DSM 797</strain>
    </source>
</reference>
<dbReference type="Proteomes" id="UP000199068">
    <property type="component" value="Unassembled WGS sequence"/>
</dbReference>
<accession>A0A1G9QNP7</accession>
<feature type="transmembrane region" description="Helical" evidence="1">
    <location>
        <begin position="296"/>
        <end position="313"/>
    </location>
</feature>
<keyword evidence="1" id="KW-0812">Transmembrane</keyword>
<evidence type="ECO:0008006" key="4">
    <source>
        <dbReference type="Google" id="ProtNLM"/>
    </source>
</evidence>